<name>A0A1J6I7L7_NICAT</name>
<dbReference type="Proteomes" id="UP000187609">
    <property type="component" value="Unassembled WGS sequence"/>
</dbReference>
<protein>
    <submittedName>
        <fullName evidence="2">Uncharacterized protein</fullName>
    </submittedName>
</protein>
<comment type="caution">
    <text evidence="2">The sequence shown here is derived from an EMBL/GenBank/DDBJ whole genome shotgun (WGS) entry which is preliminary data.</text>
</comment>
<dbReference type="SMR" id="A0A1J6I7L7"/>
<proteinExistence type="predicted"/>
<gene>
    <name evidence="2" type="ORF">A4A49_59800</name>
</gene>
<organism evidence="2 3">
    <name type="scientific">Nicotiana attenuata</name>
    <name type="common">Coyote tobacco</name>
    <dbReference type="NCBI Taxonomy" id="49451"/>
    <lineage>
        <taxon>Eukaryota</taxon>
        <taxon>Viridiplantae</taxon>
        <taxon>Streptophyta</taxon>
        <taxon>Embryophyta</taxon>
        <taxon>Tracheophyta</taxon>
        <taxon>Spermatophyta</taxon>
        <taxon>Magnoliopsida</taxon>
        <taxon>eudicotyledons</taxon>
        <taxon>Gunneridae</taxon>
        <taxon>Pentapetalae</taxon>
        <taxon>asterids</taxon>
        <taxon>lamiids</taxon>
        <taxon>Solanales</taxon>
        <taxon>Solanaceae</taxon>
        <taxon>Nicotianoideae</taxon>
        <taxon>Nicotianeae</taxon>
        <taxon>Nicotiana</taxon>
    </lineage>
</organism>
<dbReference type="AlphaFoldDB" id="A0A1J6I7L7"/>
<feature type="region of interest" description="Disordered" evidence="1">
    <location>
        <begin position="140"/>
        <end position="171"/>
    </location>
</feature>
<evidence type="ECO:0000313" key="2">
    <source>
        <dbReference type="EMBL" id="OIT00498.1"/>
    </source>
</evidence>
<feature type="compositionally biased region" description="Polar residues" evidence="1">
    <location>
        <begin position="144"/>
        <end position="153"/>
    </location>
</feature>
<dbReference type="Gramene" id="OIT00498">
    <property type="protein sequence ID" value="OIT00498"/>
    <property type="gene ID" value="A4A49_59800"/>
</dbReference>
<keyword evidence="3" id="KW-1185">Reference proteome</keyword>
<feature type="non-terminal residue" evidence="2">
    <location>
        <position position="1"/>
    </location>
</feature>
<evidence type="ECO:0000313" key="3">
    <source>
        <dbReference type="Proteomes" id="UP000187609"/>
    </source>
</evidence>
<evidence type="ECO:0000256" key="1">
    <source>
        <dbReference type="SAM" id="MobiDB-lite"/>
    </source>
</evidence>
<accession>A0A1J6I7L7</accession>
<reference evidence="2" key="1">
    <citation type="submission" date="2016-11" db="EMBL/GenBank/DDBJ databases">
        <title>The genome of Nicotiana attenuata.</title>
        <authorList>
            <person name="Xu S."/>
            <person name="Brockmoeller T."/>
            <person name="Gaquerel E."/>
            <person name="Navarro A."/>
            <person name="Kuhl H."/>
            <person name="Gase K."/>
            <person name="Ling Z."/>
            <person name="Zhou W."/>
            <person name="Kreitzer C."/>
            <person name="Stanke M."/>
            <person name="Tang H."/>
            <person name="Lyons E."/>
            <person name="Pandey P."/>
            <person name="Pandey S.P."/>
            <person name="Timmermann B."/>
            <person name="Baldwin I.T."/>
        </authorList>
    </citation>
    <scope>NUCLEOTIDE SEQUENCE [LARGE SCALE GENOMIC DNA]</scope>
    <source>
        <strain evidence="2">UT</strain>
    </source>
</reference>
<sequence length="171" mass="19069">EKIELALSQSTVDESEISPNDVVGKVLIKEHFGRLRCLGLGVVHGRAFRQKTSRFFWLHSSSSLLKHISNNLNASSNNNGSCYSQRQEKYNQMLNAHNQSQENYREMINVNTQIMNAFKAYMIMKEGKIPEEFAGIFVSPPRSTPTDAASGSVSPMDIRRSPAGSNPNGNH</sequence>
<dbReference type="EMBL" id="MJEQ01037189">
    <property type="protein sequence ID" value="OIT00498.1"/>
    <property type="molecule type" value="Genomic_DNA"/>
</dbReference>